<dbReference type="AlphaFoldDB" id="A0A074SDJ7"/>
<dbReference type="GO" id="GO:0051321">
    <property type="term" value="P:meiotic cell cycle"/>
    <property type="evidence" value="ECO:0007669"/>
    <property type="project" value="TreeGrafter"/>
</dbReference>
<comment type="caution">
    <text evidence="11">The sequence shown here is derived from an EMBL/GenBank/DDBJ whole genome shotgun (WGS) entry which is preliminary data.</text>
</comment>
<gene>
    <name evidence="11" type="ORF">V565_133260</name>
</gene>
<dbReference type="GO" id="GO:0051011">
    <property type="term" value="F:microtubule minus-end binding"/>
    <property type="evidence" value="ECO:0007669"/>
    <property type="project" value="TreeGrafter"/>
</dbReference>
<dbReference type="STRING" id="1423351.A0A074SDJ7"/>
<feature type="chain" id="PRO_5001700127" evidence="7">
    <location>
        <begin position="21"/>
        <end position="1131"/>
    </location>
</feature>
<feature type="region of interest" description="Disordered" evidence="6">
    <location>
        <begin position="380"/>
        <end position="406"/>
    </location>
</feature>
<feature type="domain" description="Gamma tubulin complex component C-terminal" evidence="8">
    <location>
        <begin position="690"/>
        <end position="1125"/>
    </location>
</feature>
<dbReference type="GO" id="GO:0031122">
    <property type="term" value="P:cytoplasmic microtubule organization"/>
    <property type="evidence" value="ECO:0007669"/>
    <property type="project" value="TreeGrafter"/>
</dbReference>
<feature type="region of interest" description="Disordered" evidence="6">
    <location>
        <begin position="809"/>
        <end position="836"/>
    </location>
</feature>
<feature type="compositionally biased region" description="Basic and acidic residues" evidence="6">
    <location>
        <begin position="606"/>
        <end position="615"/>
    </location>
</feature>
<evidence type="ECO:0000313" key="12">
    <source>
        <dbReference type="Proteomes" id="UP000027456"/>
    </source>
</evidence>
<organism evidence="11 12">
    <name type="scientific">Rhizoctonia solani 123E</name>
    <dbReference type="NCBI Taxonomy" id="1423351"/>
    <lineage>
        <taxon>Eukaryota</taxon>
        <taxon>Fungi</taxon>
        <taxon>Dikarya</taxon>
        <taxon>Basidiomycota</taxon>
        <taxon>Agaricomycotina</taxon>
        <taxon>Agaricomycetes</taxon>
        <taxon>Cantharellales</taxon>
        <taxon>Ceratobasidiaceae</taxon>
        <taxon>Rhizoctonia</taxon>
    </lineage>
</organism>
<evidence type="ECO:0000256" key="2">
    <source>
        <dbReference type="ARBA" id="ARBA00010337"/>
    </source>
</evidence>
<dbReference type="Pfam" id="PF23631">
    <property type="entry name" value="DUF7143"/>
    <property type="match status" value="1"/>
</dbReference>
<evidence type="ECO:0000259" key="9">
    <source>
        <dbReference type="Pfam" id="PF17681"/>
    </source>
</evidence>
<evidence type="ECO:0000256" key="1">
    <source>
        <dbReference type="ARBA" id="ARBA00004245"/>
    </source>
</evidence>
<sequence>MFGFVKLAVAVSFVATCVAAAPTLHRRQSACFIVGKTALPAEVASGIPALASQVTCGSKVIANTGGVPDVTLGGITYSSIDFQSSNKSPVGFALDTFKTPTDPATANLATLQNQLDTYLAMEAGVRSTRSTLLPKLKGTKFFIQFQIARVRTAQGAKLGVADTVEHQLGKVLKTTMSIRYSRPTSRATIPSHTYSKRSGDVRAQDASFTAETSFVHAPLNSRVQKPSNNERERAPPLRDIPLEIQEALMLEDMLSVLLGIDGIYVARTGPDEPAQFAADSGLDPALRDLVGRMLPLATHYCACVTFVEARAHIEFGSVCHALCAAVRSVLKDYTTLITQLEHLFHTSSAFSLQQLWFHVHPVMRTLSLIHSLADDIQSPPAASLTPTSSAASDDEEDEEERKKNEELGLGGVKAVLMGVGVGVEEAGSVLGGEVIGILWDRWVAMSGDPPASALLHKLLTAASAPYAQILRTWTHHGTLHDPHGEFFVRARVGAGEGGKGSGGTREDYTDEYWERRYTLRDGSHAPHPTSAASTGQSALSAAPPPSALVPRPRIPGGRLPGGACIPPSLEGWKHKVLLAGKYLNVVREWGGDAAGVRLGLRELENKAKGADKNREDEEEETERGASRTSSRGHRGSSTDKPKAKDPRNKEDTPGSDDGAMDTPSFYKTVEDAYTYANRTLLKVLMEDQMLVPRLRSLKYYFFLPRSSFLTHFLDLAHLELRKPPKSTNLVKLQSLLDLAISGPEEPTSFGSAAVVSGVGGDVHSSSTNESMADAPSFREDVKISMASSGLYEWLLKVVSVSGAIDDTGGNEEQFAASQSRRKTKDGKDGDKEKKKKAAPALDHLTLDYTVPFPLSLVISRKTILRYQLLFRFLLHLKHVEQMLGGMWVEQMLGAWRHPVITRAGSALESRSVSRAESRASHHSGPPSAHPNNPGAQSSLPSTIPNPNHPHTSHYPTPLHADFERWRRRVFLLRARMLSFVQQILAFATFEVLEPNWKALEKRLERVSTVDQVLRDHVDFLDTCLKECMLTSAKLLRVYSNLLVTISMFAQYASSFTRSARDVLTAMEQEANGEAAGKPVDMKKEWSFLNRFEQNFNHSFKVHLDVVSFYASSENVTLLSLVTRLNSVRSVN</sequence>
<feature type="compositionally biased region" description="Polar residues" evidence="6">
    <location>
        <begin position="929"/>
        <end position="949"/>
    </location>
</feature>
<dbReference type="OrthoDB" id="2192946at2759"/>
<dbReference type="InterPro" id="IPR042241">
    <property type="entry name" value="GCP_C_sf"/>
</dbReference>
<feature type="domain" description="Gamma tubulin complex component protein N-terminal" evidence="9">
    <location>
        <begin position="250"/>
        <end position="686"/>
    </location>
</feature>
<dbReference type="GO" id="GO:0051225">
    <property type="term" value="P:spindle assembly"/>
    <property type="evidence" value="ECO:0007669"/>
    <property type="project" value="TreeGrafter"/>
</dbReference>
<accession>A0A074SDJ7</accession>
<comment type="subcellular location">
    <subcellularLocation>
        <location evidence="1">Cytoplasm</location>
        <location evidence="1">Cytoskeleton</location>
    </subcellularLocation>
</comment>
<keyword evidence="4" id="KW-0493">Microtubule</keyword>
<dbReference type="Gene3D" id="1.20.120.1900">
    <property type="entry name" value="Gamma-tubulin complex, C-terminal domain"/>
    <property type="match status" value="1"/>
</dbReference>
<evidence type="ECO:0000256" key="4">
    <source>
        <dbReference type="ARBA" id="ARBA00022701"/>
    </source>
</evidence>
<dbReference type="GO" id="GO:0000930">
    <property type="term" value="C:gamma-tubulin complex"/>
    <property type="evidence" value="ECO:0007669"/>
    <property type="project" value="TreeGrafter"/>
</dbReference>
<dbReference type="Proteomes" id="UP000027456">
    <property type="component" value="Unassembled WGS sequence"/>
</dbReference>
<dbReference type="GO" id="GO:0000922">
    <property type="term" value="C:spindle pole"/>
    <property type="evidence" value="ECO:0007669"/>
    <property type="project" value="InterPro"/>
</dbReference>
<feature type="region of interest" description="Disordered" evidence="6">
    <location>
        <begin position="521"/>
        <end position="555"/>
    </location>
</feature>
<keyword evidence="3" id="KW-0963">Cytoplasm</keyword>
<keyword evidence="7" id="KW-0732">Signal</keyword>
<dbReference type="Pfam" id="PF04130">
    <property type="entry name" value="GCP_C_terminal"/>
    <property type="match status" value="1"/>
</dbReference>
<evidence type="ECO:0000256" key="5">
    <source>
        <dbReference type="ARBA" id="ARBA00023212"/>
    </source>
</evidence>
<feature type="compositionally biased region" description="Basic and acidic residues" evidence="6">
    <location>
        <begin position="636"/>
        <end position="652"/>
    </location>
</feature>
<evidence type="ECO:0000313" key="11">
    <source>
        <dbReference type="EMBL" id="KEP48122.1"/>
    </source>
</evidence>
<feature type="region of interest" description="Disordered" evidence="6">
    <location>
        <begin position="606"/>
        <end position="663"/>
    </location>
</feature>
<protein>
    <submittedName>
        <fullName evidence="11">Gamma-tubulin complex, DGRIP84/Spc97 component</fullName>
    </submittedName>
</protein>
<feature type="compositionally biased region" description="Low complexity" evidence="6">
    <location>
        <begin position="380"/>
        <end position="391"/>
    </location>
</feature>
<dbReference type="InterPro" id="IPR041470">
    <property type="entry name" value="GCP_N"/>
</dbReference>
<dbReference type="GO" id="GO:0044732">
    <property type="term" value="C:mitotic spindle pole body"/>
    <property type="evidence" value="ECO:0007669"/>
    <property type="project" value="TreeGrafter"/>
</dbReference>
<keyword evidence="5" id="KW-0206">Cytoskeleton</keyword>
<dbReference type="InterPro" id="IPR007259">
    <property type="entry name" value="GCP"/>
</dbReference>
<proteinExistence type="inferred from homology"/>
<dbReference type="PANTHER" id="PTHR19302">
    <property type="entry name" value="GAMMA TUBULIN COMPLEX PROTEIN"/>
    <property type="match status" value="1"/>
</dbReference>
<dbReference type="GO" id="GO:0043015">
    <property type="term" value="F:gamma-tubulin binding"/>
    <property type="evidence" value="ECO:0007669"/>
    <property type="project" value="InterPro"/>
</dbReference>
<dbReference type="GO" id="GO:0000278">
    <property type="term" value="P:mitotic cell cycle"/>
    <property type="evidence" value="ECO:0007669"/>
    <property type="project" value="TreeGrafter"/>
</dbReference>
<dbReference type="GO" id="GO:0005874">
    <property type="term" value="C:microtubule"/>
    <property type="evidence" value="ECO:0007669"/>
    <property type="project" value="UniProtKB-KW"/>
</dbReference>
<evidence type="ECO:0000259" key="10">
    <source>
        <dbReference type="Pfam" id="PF23631"/>
    </source>
</evidence>
<evidence type="ECO:0000256" key="3">
    <source>
        <dbReference type="ARBA" id="ARBA00022490"/>
    </source>
</evidence>
<dbReference type="GO" id="GO:0007020">
    <property type="term" value="P:microtubule nucleation"/>
    <property type="evidence" value="ECO:0007669"/>
    <property type="project" value="InterPro"/>
</dbReference>
<dbReference type="Pfam" id="PF17681">
    <property type="entry name" value="GCP_N_terminal"/>
    <property type="match status" value="1"/>
</dbReference>
<name>A0A074SDJ7_9AGAM</name>
<dbReference type="InterPro" id="IPR040457">
    <property type="entry name" value="GCP_C"/>
</dbReference>
<feature type="region of interest" description="Disordered" evidence="6">
    <location>
        <begin position="910"/>
        <end position="955"/>
    </location>
</feature>
<keyword evidence="12" id="KW-1185">Reference proteome</keyword>
<dbReference type="PANTHER" id="PTHR19302:SF13">
    <property type="entry name" value="GAMMA-TUBULIN COMPLEX COMPONENT 2"/>
    <property type="match status" value="1"/>
</dbReference>
<feature type="domain" description="DUF7143" evidence="10">
    <location>
        <begin position="33"/>
        <end position="176"/>
    </location>
</feature>
<evidence type="ECO:0000256" key="7">
    <source>
        <dbReference type="SAM" id="SignalP"/>
    </source>
</evidence>
<evidence type="ECO:0000259" key="8">
    <source>
        <dbReference type="Pfam" id="PF04130"/>
    </source>
</evidence>
<evidence type="ECO:0000256" key="6">
    <source>
        <dbReference type="SAM" id="MobiDB-lite"/>
    </source>
</evidence>
<comment type="similarity">
    <text evidence="2">Belongs to the TUBGCP family.</text>
</comment>
<dbReference type="HOGENOM" id="CLU_007738_0_0_1"/>
<feature type="signal peptide" evidence="7">
    <location>
        <begin position="1"/>
        <end position="20"/>
    </location>
</feature>
<reference evidence="11 12" key="1">
    <citation type="submission" date="2013-12" db="EMBL/GenBank/DDBJ databases">
        <authorList>
            <person name="Cubeta M."/>
            <person name="Pakala S."/>
            <person name="Fedorova N."/>
            <person name="Thomas E."/>
            <person name="Dean R."/>
            <person name="Jabaji S."/>
            <person name="Neate S."/>
            <person name="Toda T."/>
            <person name="Tavantzis S."/>
            <person name="Vilgalys R."/>
            <person name="Bharathan N."/>
            <person name="Pakala S."/>
            <person name="Losada L.S."/>
            <person name="Zafar N."/>
            <person name="Nierman W."/>
        </authorList>
    </citation>
    <scope>NUCLEOTIDE SEQUENCE [LARGE SCALE GENOMIC DNA]</scope>
    <source>
        <strain evidence="11 12">123E</strain>
    </source>
</reference>
<dbReference type="EMBL" id="AZST01000573">
    <property type="protein sequence ID" value="KEP48122.1"/>
    <property type="molecule type" value="Genomic_DNA"/>
</dbReference>
<dbReference type="InterPro" id="IPR055567">
    <property type="entry name" value="DUF7143"/>
</dbReference>